<comment type="caution">
    <text evidence="2">The sequence shown here is derived from an EMBL/GenBank/DDBJ whole genome shotgun (WGS) entry which is preliminary data.</text>
</comment>
<dbReference type="EMBL" id="BPLQ01014051">
    <property type="protein sequence ID" value="GIY76837.1"/>
    <property type="molecule type" value="Genomic_DNA"/>
</dbReference>
<dbReference type="AlphaFoldDB" id="A0AAV4W2A0"/>
<reference evidence="2 3" key="1">
    <citation type="submission" date="2021-06" db="EMBL/GenBank/DDBJ databases">
        <title>Caerostris darwini draft genome.</title>
        <authorList>
            <person name="Kono N."/>
            <person name="Arakawa K."/>
        </authorList>
    </citation>
    <scope>NUCLEOTIDE SEQUENCE [LARGE SCALE GENOMIC DNA]</scope>
</reference>
<organism evidence="2 3">
    <name type="scientific">Caerostris darwini</name>
    <dbReference type="NCBI Taxonomy" id="1538125"/>
    <lineage>
        <taxon>Eukaryota</taxon>
        <taxon>Metazoa</taxon>
        <taxon>Ecdysozoa</taxon>
        <taxon>Arthropoda</taxon>
        <taxon>Chelicerata</taxon>
        <taxon>Arachnida</taxon>
        <taxon>Araneae</taxon>
        <taxon>Araneomorphae</taxon>
        <taxon>Entelegynae</taxon>
        <taxon>Araneoidea</taxon>
        <taxon>Araneidae</taxon>
        <taxon>Caerostris</taxon>
    </lineage>
</organism>
<evidence type="ECO:0000256" key="1">
    <source>
        <dbReference type="SAM" id="MobiDB-lite"/>
    </source>
</evidence>
<protein>
    <submittedName>
        <fullName evidence="2">Uncharacterized protein</fullName>
    </submittedName>
</protein>
<dbReference type="Proteomes" id="UP001054837">
    <property type="component" value="Unassembled WGS sequence"/>
</dbReference>
<evidence type="ECO:0000313" key="2">
    <source>
        <dbReference type="EMBL" id="GIY76837.1"/>
    </source>
</evidence>
<gene>
    <name evidence="2" type="ORF">CDAR_178281</name>
</gene>
<name>A0AAV4W2A0_9ARAC</name>
<evidence type="ECO:0000313" key="3">
    <source>
        <dbReference type="Proteomes" id="UP001054837"/>
    </source>
</evidence>
<proteinExistence type="predicted"/>
<sequence>MEKLSDLSPGKIGEISGSPKANRMSQYEKGSTVGVSRSLKKHINLMDMQKNRDIRPRNGKMSKRMLTEYFKDRSIEVSQCILLTEFDLMPRKPYRTPKLTLVMIKKRLE</sequence>
<accession>A0AAV4W2A0</accession>
<feature type="compositionally biased region" description="Polar residues" evidence="1">
    <location>
        <begin position="23"/>
        <end position="35"/>
    </location>
</feature>
<feature type="region of interest" description="Disordered" evidence="1">
    <location>
        <begin position="1"/>
        <end position="35"/>
    </location>
</feature>
<keyword evidence="3" id="KW-1185">Reference proteome</keyword>